<keyword evidence="2" id="KW-1185">Reference proteome</keyword>
<organism evidence="1 2">
    <name type="scientific">Paraferrimonas haliotis</name>
    <dbReference type="NCBI Taxonomy" id="2013866"/>
    <lineage>
        <taxon>Bacteria</taxon>
        <taxon>Pseudomonadati</taxon>
        <taxon>Pseudomonadota</taxon>
        <taxon>Gammaproteobacteria</taxon>
        <taxon>Alteromonadales</taxon>
        <taxon>Ferrimonadaceae</taxon>
        <taxon>Paraferrimonas</taxon>
    </lineage>
</organism>
<evidence type="ECO:0000313" key="2">
    <source>
        <dbReference type="Proteomes" id="UP001157439"/>
    </source>
</evidence>
<accession>A0AA37WVL2</accession>
<proteinExistence type="predicted"/>
<dbReference type="Proteomes" id="UP001157439">
    <property type="component" value="Unassembled WGS sequence"/>
</dbReference>
<evidence type="ECO:0000313" key="1">
    <source>
        <dbReference type="EMBL" id="GLS82217.1"/>
    </source>
</evidence>
<reference evidence="1 2" key="1">
    <citation type="journal article" date="2014" name="Int. J. Syst. Evol. Microbiol.">
        <title>Complete genome sequence of Corynebacterium casei LMG S-19264T (=DSM 44701T), isolated from a smear-ripened cheese.</title>
        <authorList>
            <consortium name="US DOE Joint Genome Institute (JGI-PGF)"/>
            <person name="Walter F."/>
            <person name="Albersmeier A."/>
            <person name="Kalinowski J."/>
            <person name="Ruckert C."/>
        </authorList>
    </citation>
    <scope>NUCLEOTIDE SEQUENCE [LARGE SCALE GENOMIC DNA]</scope>
    <source>
        <strain evidence="1 2">NBRC 112785</strain>
    </source>
</reference>
<protein>
    <submittedName>
        <fullName evidence="1">Uncharacterized protein</fullName>
    </submittedName>
</protein>
<dbReference type="AlphaFoldDB" id="A0AA37WVL2"/>
<gene>
    <name evidence="1" type="ORF">GCM10007894_01940</name>
</gene>
<sequence>MIISDHLKLKNIANRKRKIKQKSASQKSLTDWFTVFHSDQRDFKLSKVTLGYLAYSVTD</sequence>
<comment type="caution">
    <text evidence="1">The sequence shown here is derived from an EMBL/GenBank/DDBJ whole genome shotgun (WGS) entry which is preliminary data.</text>
</comment>
<name>A0AA37WVL2_9GAMM</name>
<dbReference type="EMBL" id="BSPO01000001">
    <property type="protein sequence ID" value="GLS82217.1"/>
    <property type="molecule type" value="Genomic_DNA"/>
</dbReference>